<feature type="transmembrane region" description="Helical" evidence="1">
    <location>
        <begin position="20"/>
        <end position="44"/>
    </location>
</feature>
<evidence type="ECO:0000256" key="1">
    <source>
        <dbReference type="SAM" id="Phobius"/>
    </source>
</evidence>
<protein>
    <submittedName>
        <fullName evidence="2">Uncharacterized protein</fullName>
    </submittedName>
</protein>
<keyword evidence="1" id="KW-0472">Membrane</keyword>
<keyword evidence="1" id="KW-0812">Transmembrane</keyword>
<evidence type="ECO:0000313" key="2">
    <source>
        <dbReference type="EMBL" id="PIZ35048.1"/>
    </source>
</evidence>
<dbReference type="Pfam" id="PF02588">
    <property type="entry name" value="YitT_membrane"/>
    <property type="match status" value="1"/>
</dbReference>
<organism evidence="2 3">
    <name type="scientific">Candidatus Aquicultor secundus</name>
    <dbReference type="NCBI Taxonomy" id="1973895"/>
    <lineage>
        <taxon>Bacteria</taxon>
        <taxon>Bacillati</taxon>
        <taxon>Actinomycetota</taxon>
        <taxon>Candidatus Aquicultoria</taxon>
        <taxon>Candidatus Aquicultorales</taxon>
        <taxon>Candidatus Aquicultoraceae</taxon>
        <taxon>Candidatus Aquicultor</taxon>
    </lineage>
</organism>
<name>A0A2M7T5Y2_9ACTN</name>
<dbReference type="RefSeq" id="WP_286677566.1">
    <property type="nucleotide sequence ID" value="NZ_MNXI01000013.1"/>
</dbReference>
<keyword evidence="1" id="KW-1133">Transmembrane helix</keyword>
<sequence>MKTQKYSNLGLGQLFLVVDGFVMLIAATVFGLKLALCGMIAVIVMGRVIDYAQEGLSVEKAAFIIVFRCS</sequence>
<gene>
    <name evidence="2" type="ORF">COY37_11040</name>
</gene>
<comment type="caution">
    <text evidence="2">The sequence shown here is derived from an EMBL/GenBank/DDBJ whole genome shotgun (WGS) entry which is preliminary data.</text>
</comment>
<dbReference type="AlphaFoldDB" id="A0A2M7T5Y2"/>
<evidence type="ECO:0000313" key="3">
    <source>
        <dbReference type="Proteomes" id="UP000230956"/>
    </source>
</evidence>
<proteinExistence type="predicted"/>
<dbReference type="InterPro" id="IPR003740">
    <property type="entry name" value="YitT"/>
</dbReference>
<reference evidence="3" key="1">
    <citation type="submission" date="2017-09" db="EMBL/GenBank/DDBJ databases">
        <title>Depth-based differentiation of microbial function through sediment-hosted aquifers and enrichment of novel symbionts in the deep terrestrial subsurface.</title>
        <authorList>
            <person name="Probst A.J."/>
            <person name="Ladd B."/>
            <person name="Jarett J.K."/>
            <person name="Geller-Mcgrath D.E."/>
            <person name="Sieber C.M.K."/>
            <person name="Emerson J.B."/>
            <person name="Anantharaman K."/>
            <person name="Thomas B.C."/>
            <person name="Malmstrom R."/>
            <person name="Stieglmeier M."/>
            <person name="Klingl A."/>
            <person name="Woyke T."/>
            <person name="Ryan C.M."/>
            <person name="Banfield J.F."/>
        </authorList>
    </citation>
    <scope>NUCLEOTIDE SEQUENCE [LARGE SCALE GENOMIC DNA]</scope>
</reference>
<accession>A0A2M7T5Y2</accession>
<dbReference type="EMBL" id="PFNG01000256">
    <property type="protein sequence ID" value="PIZ35048.1"/>
    <property type="molecule type" value="Genomic_DNA"/>
</dbReference>
<dbReference type="Proteomes" id="UP000230956">
    <property type="component" value="Unassembled WGS sequence"/>
</dbReference>